<feature type="region of interest" description="Disordered" evidence="1">
    <location>
        <begin position="934"/>
        <end position="979"/>
    </location>
</feature>
<feature type="region of interest" description="Disordered" evidence="1">
    <location>
        <begin position="612"/>
        <end position="639"/>
    </location>
</feature>
<dbReference type="Proteomes" id="UP000488956">
    <property type="component" value="Unassembled WGS sequence"/>
</dbReference>
<feature type="compositionally biased region" description="Polar residues" evidence="1">
    <location>
        <begin position="345"/>
        <end position="379"/>
    </location>
</feature>
<sequence>MPKLRHNRISSSSSSTGLTHSTSHCASRTNLIKQERLSCLLFRDELPASVGSQQIHFRQFFQSELDLTVEWFAGCSAVGIGAAIFSSPRRPDYPTFSEASTRPTFEMDVRLWQVECALAARKLLSLGCAYQVRYSMPRDAVDLLTFRDFGLDVAAVVNSHVFQVTPTRGEPPRFPMEFRDEVDGRATDNCSIFCVEAGDYLVGIGVEDFFVCPRTLQQVEQDMAAVGAEVNNELEQRETKKMVVFHFVRLEGLVRDDPRLRTPGSILRILDEVDAECMQLLTRYELLVGQERLVLGGLQSVKDLITYVKVSSHDTRKLLMEDQKFQFAAKFREWYAAITSEGEQDTTNDNGSESVVAETSSNNSPAPTSILRRNSSLSVPRNVPKKRVTFTADVKDPAPMSSPPTRSDVSKASTPKRSGVEESRAYLLALVSPNTNIVESLQKIAATALSKRMDQEFRVAAGVKLQSKIRHTGPSEYSARVRFGPLSFDVSASRDRNAASDALRRVTQTVVEHQKLYGEMLEYLKSEFGFCKDNCSREVKGAVFSYLTEKNIVKLQKRASGDPDNIIYDVVATIQRVSLARKRGSSLLSTKSDVADAFMQFLMELIDQHEKSVEQTDTFQQERTSSHSRVDDHSEEVDYGKSENLQGRTSIIDESGDPRTAEEFRPIRKRPYVRNIDENYEDERAAPRPRVSNRTVEPELKAAAAEETIMFVEDRSGSHPRRAAPPRPEDEEGKAKADIYQKLLRLLFLDREKVVRTVEGIAWDLSAKSERISLPSGFSICRTAMRKDNGVVSCELTVTEDVIEKVCGTGASYAEAQDEATSKLIYRLNQLVQTWERFLATYNAQLQEKTRRAKRLSEKQMRGKKLEAGNETQARNRDKVSTSFKCIPPNHACFVLVRGKIVIFSACLNTKDAKRAANEDWRDTLEDLNKIKARTRAAASNPPRPTQATRKSHLVVCSDDETDEENWNLSDEGSDNGGP</sequence>
<gene>
    <name evidence="2" type="ORF">PF010_g16290</name>
</gene>
<feature type="region of interest" description="Disordered" evidence="1">
    <location>
        <begin position="714"/>
        <end position="734"/>
    </location>
</feature>
<organism evidence="2 3">
    <name type="scientific">Phytophthora fragariae</name>
    <dbReference type="NCBI Taxonomy" id="53985"/>
    <lineage>
        <taxon>Eukaryota</taxon>
        <taxon>Sar</taxon>
        <taxon>Stramenopiles</taxon>
        <taxon>Oomycota</taxon>
        <taxon>Peronosporomycetes</taxon>
        <taxon>Peronosporales</taxon>
        <taxon>Peronosporaceae</taxon>
        <taxon>Phytophthora</taxon>
    </lineage>
</organism>
<evidence type="ECO:0000313" key="2">
    <source>
        <dbReference type="EMBL" id="KAE9096592.1"/>
    </source>
</evidence>
<feature type="region of interest" description="Disordered" evidence="1">
    <location>
        <begin position="857"/>
        <end position="879"/>
    </location>
</feature>
<evidence type="ECO:0008006" key="4">
    <source>
        <dbReference type="Google" id="ProtNLM"/>
    </source>
</evidence>
<comment type="caution">
    <text evidence="2">The sequence shown here is derived from an EMBL/GenBank/DDBJ whole genome shotgun (WGS) entry which is preliminary data.</text>
</comment>
<protein>
    <recommendedName>
        <fullName evidence="4">TFIIS central domain-containing protein</fullName>
    </recommendedName>
</protein>
<feature type="region of interest" description="Disordered" evidence="1">
    <location>
        <begin position="1"/>
        <end position="22"/>
    </location>
</feature>
<name>A0A6G0KSD8_9STRA</name>
<dbReference type="EMBL" id="QXFX01001106">
    <property type="protein sequence ID" value="KAE9096592.1"/>
    <property type="molecule type" value="Genomic_DNA"/>
</dbReference>
<feature type="compositionally biased region" description="Polar residues" evidence="1">
    <location>
        <begin position="403"/>
        <end position="416"/>
    </location>
</feature>
<feature type="region of interest" description="Disordered" evidence="1">
    <location>
        <begin position="342"/>
        <end position="418"/>
    </location>
</feature>
<proteinExistence type="predicted"/>
<evidence type="ECO:0000256" key="1">
    <source>
        <dbReference type="SAM" id="MobiDB-lite"/>
    </source>
</evidence>
<accession>A0A6G0KSD8</accession>
<evidence type="ECO:0000313" key="3">
    <source>
        <dbReference type="Proteomes" id="UP000488956"/>
    </source>
</evidence>
<feature type="compositionally biased region" description="Low complexity" evidence="1">
    <location>
        <begin position="10"/>
        <end position="22"/>
    </location>
</feature>
<feature type="compositionally biased region" description="Basic and acidic residues" evidence="1">
    <location>
        <begin position="624"/>
        <end position="639"/>
    </location>
</feature>
<reference evidence="2 3" key="1">
    <citation type="submission" date="2018-09" db="EMBL/GenBank/DDBJ databases">
        <title>Genomic investigation of the strawberry pathogen Phytophthora fragariae indicates pathogenicity is determined by transcriptional variation in three key races.</title>
        <authorList>
            <person name="Adams T.M."/>
            <person name="Armitage A.D."/>
            <person name="Sobczyk M.K."/>
            <person name="Bates H.J."/>
            <person name="Dunwell J.M."/>
            <person name="Nellist C.F."/>
            <person name="Harrison R.J."/>
        </authorList>
    </citation>
    <scope>NUCLEOTIDE SEQUENCE [LARGE SCALE GENOMIC DNA]</scope>
    <source>
        <strain evidence="2 3">ONT-3</strain>
    </source>
</reference>
<dbReference type="AlphaFoldDB" id="A0A6G0KSD8"/>